<dbReference type="Gene3D" id="3.40.50.300">
    <property type="entry name" value="P-loop containing nucleotide triphosphate hydrolases"/>
    <property type="match status" value="1"/>
</dbReference>
<dbReference type="InterPro" id="IPR027417">
    <property type="entry name" value="P-loop_NTPase"/>
</dbReference>
<dbReference type="PANTHER" id="PTHR24223">
    <property type="entry name" value="ATP-BINDING CASSETTE SUB-FAMILY C"/>
    <property type="match status" value="1"/>
</dbReference>
<feature type="transmembrane region" description="Helical" evidence="3">
    <location>
        <begin position="80"/>
        <end position="96"/>
    </location>
</feature>
<evidence type="ECO:0000256" key="3">
    <source>
        <dbReference type="SAM" id="Phobius"/>
    </source>
</evidence>
<dbReference type="EMBL" id="JALNTZ010000005">
    <property type="protein sequence ID" value="KAJ3652706.1"/>
    <property type="molecule type" value="Genomic_DNA"/>
</dbReference>
<dbReference type="Proteomes" id="UP001168821">
    <property type="component" value="Unassembled WGS sequence"/>
</dbReference>
<dbReference type="GO" id="GO:0005524">
    <property type="term" value="F:ATP binding"/>
    <property type="evidence" value="ECO:0007669"/>
    <property type="project" value="UniProtKB-KW"/>
</dbReference>
<feature type="transmembrane region" description="Helical" evidence="3">
    <location>
        <begin position="396"/>
        <end position="413"/>
    </location>
</feature>
<dbReference type="InterPro" id="IPR017871">
    <property type="entry name" value="ABC_transporter-like_CS"/>
</dbReference>
<sequence length="424" mass="47763">MNLWEESYEKKIAKIRNEEVHLIRNVNILLFLKLVLSESIHNASWYIIVAVSIWFKIQSNAGTLFVIMNSLTFVSQGIKITFPVAIHAMATMIAVFKRIGHTLRIKSEESYVADSNLSPTINLNLKIHTAHNDTIITLEMCNIVRGITAVTGHIGSGKSLLLKVLTKEYKHIEGDLEVVGSISYASQEPWLFPSTIKHNILFGSSYDENRYLEVLRVCALLEELRLLTDGDSSIVTDGGANLSKGQKARINLARAVYKNCDIYLLDDCLASLDAIVADFVFEQCIKRFLKDKIVILATSSIKYVNRSDKVITLENGTLENSHPINSEIPKNADTKSIKYIARDKAKSETDESSENINHDTPLIKKTKETRELYTETKVQGKVHFNVYKKYIEVNGGLVKIVLILLITGVIQFLKSSINKMESDW</sequence>
<dbReference type="InterPro" id="IPR003439">
    <property type="entry name" value="ABC_transporter-like_ATP-bd"/>
</dbReference>
<evidence type="ECO:0000313" key="6">
    <source>
        <dbReference type="Proteomes" id="UP001168821"/>
    </source>
</evidence>
<dbReference type="SUPFAM" id="SSF52540">
    <property type="entry name" value="P-loop containing nucleoside triphosphate hydrolases"/>
    <property type="match status" value="1"/>
</dbReference>
<dbReference type="AlphaFoldDB" id="A0AA38IEG2"/>
<protein>
    <recommendedName>
        <fullName evidence="4">ABC transporter domain-containing protein</fullName>
    </recommendedName>
</protein>
<comment type="caution">
    <text evidence="5">The sequence shown here is derived from an EMBL/GenBank/DDBJ whole genome shotgun (WGS) entry which is preliminary data.</text>
</comment>
<dbReference type="PANTHER" id="PTHR24223:SF448">
    <property type="entry name" value="FI20146P1-RELATED"/>
    <property type="match status" value="1"/>
</dbReference>
<keyword evidence="3" id="KW-1133">Transmembrane helix</keyword>
<keyword evidence="6" id="KW-1185">Reference proteome</keyword>
<dbReference type="Pfam" id="PF00005">
    <property type="entry name" value="ABC_tran"/>
    <property type="match status" value="1"/>
</dbReference>
<keyword evidence="1" id="KW-0547">Nucleotide-binding</keyword>
<evidence type="ECO:0000313" key="5">
    <source>
        <dbReference type="EMBL" id="KAJ3652706.1"/>
    </source>
</evidence>
<evidence type="ECO:0000256" key="2">
    <source>
        <dbReference type="ARBA" id="ARBA00022840"/>
    </source>
</evidence>
<gene>
    <name evidence="5" type="ORF">Zmor_018648</name>
</gene>
<dbReference type="InterPro" id="IPR050173">
    <property type="entry name" value="ABC_transporter_C-like"/>
</dbReference>
<dbReference type="PROSITE" id="PS00211">
    <property type="entry name" value="ABC_TRANSPORTER_1"/>
    <property type="match status" value="1"/>
</dbReference>
<keyword evidence="3" id="KW-0472">Membrane</keyword>
<dbReference type="GO" id="GO:0016020">
    <property type="term" value="C:membrane"/>
    <property type="evidence" value="ECO:0007669"/>
    <property type="project" value="TreeGrafter"/>
</dbReference>
<accession>A0AA38IEG2</accession>
<evidence type="ECO:0000256" key="1">
    <source>
        <dbReference type="ARBA" id="ARBA00022741"/>
    </source>
</evidence>
<keyword evidence="3" id="KW-0812">Transmembrane</keyword>
<dbReference type="GO" id="GO:0042626">
    <property type="term" value="F:ATPase-coupled transmembrane transporter activity"/>
    <property type="evidence" value="ECO:0007669"/>
    <property type="project" value="TreeGrafter"/>
</dbReference>
<reference evidence="5" key="1">
    <citation type="journal article" date="2023" name="G3 (Bethesda)">
        <title>Whole genome assemblies of Zophobas morio and Tenebrio molitor.</title>
        <authorList>
            <person name="Kaur S."/>
            <person name="Stinson S.A."/>
            <person name="diCenzo G.C."/>
        </authorList>
    </citation>
    <scope>NUCLEOTIDE SEQUENCE</scope>
    <source>
        <strain evidence="5">QUZm001</strain>
    </source>
</reference>
<dbReference type="GO" id="GO:0016887">
    <property type="term" value="F:ATP hydrolysis activity"/>
    <property type="evidence" value="ECO:0007669"/>
    <property type="project" value="InterPro"/>
</dbReference>
<evidence type="ECO:0000259" key="4">
    <source>
        <dbReference type="PROSITE" id="PS50893"/>
    </source>
</evidence>
<name>A0AA38IEG2_9CUCU</name>
<organism evidence="5 6">
    <name type="scientific">Zophobas morio</name>
    <dbReference type="NCBI Taxonomy" id="2755281"/>
    <lineage>
        <taxon>Eukaryota</taxon>
        <taxon>Metazoa</taxon>
        <taxon>Ecdysozoa</taxon>
        <taxon>Arthropoda</taxon>
        <taxon>Hexapoda</taxon>
        <taxon>Insecta</taxon>
        <taxon>Pterygota</taxon>
        <taxon>Neoptera</taxon>
        <taxon>Endopterygota</taxon>
        <taxon>Coleoptera</taxon>
        <taxon>Polyphaga</taxon>
        <taxon>Cucujiformia</taxon>
        <taxon>Tenebrionidae</taxon>
        <taxon>Zophobas</taxon>
    </lineage>
</organism>
<proteinExistence type="predicted"/>
<keyword evidence="2" id="KW-0067">ATP-binding</keyword>
<feature type="transmembrane region" description="Helical" evidence="3">
    <location>
        <begin position="43"/>
        <end position="68"/>
    </location>
</feature>
<feature type="domain" description="ABC transporter" evidence="4">
    <location>
        <begin position="105"/>
        <end position="340"/>
    </location>
</feature>
<dbReference type="InterPro" id="IPR003593">
    <property type="entry name" value="AAA+_ATPase"/>
</dbReference>
<dbReference type="PROSITE" id="PS50893">
    <property type="entry name" value="ABC_TRANSPORTER_2"/>
    <property type="match status" value="1"/>
</dbReference>
<dbReference type="SMART" id="SM00382">
    <property type="entry name" value="AAA"/>
    <property type="match status" value="1"/>
</dbReference>